<feature type="region of interest" description="Disordered" evidence="1">
    <location>
        <begin position="39"/>
        <end position="63"/>
    </location>
</feature>
<dbReference type="PANTHER" id="PTHR35333:SF3">
    <property type="entry name" value="BETA-LACTAMASE-TYPE TRANSPEPTIDASE FOLD CONTAINING PROTEIN"/>
    <property type="match status" value="1"/>
</dbReference>
<proteinExistence type="predicted"/>
<dbReference type="GO" id="GO:0030655">
    <property type="term" value="P:beta-lactam antibiotic catabolic process"/>
    <property type="evidence" value="ECO:0007669"/>
    <property type="project" value="InterPro"/>
</dbReference>
<dbReference type="AlphaFoldDB" id="A0A4S8PC33"/>
<dbReference type="GO" id="GO:0008800">
    <property type="term" value="F:beta-lactamase activity"/>
    <property type="evidence" value="ECO:0007669"/>
    <property type="project" value="InterPro"/>
</dbReference>
<dbReference type="PANTHER" id="PTHR35333">
    <property type="entry name" value="BETA-LACTAMASE"/>
    <property type="match status" value="1"/>
</dbReference>
<keyword evidence="2" id="KW-0812">Transmembrane</keyword>
<sequence length="327" mass="35202">MSSKPTTSRRLWPYLAVPAVAVLAAGAIYFTGFSGDDGGSGGADQETLPGSQANESDLSDSTLQPTDEELREAAQAKLQGALDEAVGEYVAGLEDENFYASVAVDDGEFQLDYDGEVQYDTASIVKVEILTMVLEEYGTLDQVPDWLLDRAELMIRNSDNDATNDMLYGGTFDDGHAAIAQAHIDFGLEHTNPNETEQWGKTQTTAVDQLRVLELALFEDGGVLDAEQVEFARSLMGDLAGFQQWGVSAAAHEGETVWMKNGWDTRDVMGGEWVVNSIGVIAGDTETPISVSILTGGSASDGEGIERVEELAKIIREVVDTDPYAEE</sequence>
<evidence type="ECO:0000313" key="4">
    <source>
        <dbReference type="Proteomes" id="UP000305792"/>
    </source>
</evidence>
<dbReference type="InterPro" id="IPR012338">
    <property type="entry name" value="Beta-lactam/transpept-like"/>
</dbReference>
<protein>
    <submittedName>
        <fullName evidence="3">Serine hydrolase</fullName>
    </submittedName>
</protein>
<evidence type="ECO:0000256" key="2">
    <source>
        <dbReference type="SAM" id="Phobius"/>
    </source>
</evidence>
<dbReference type="SUPFAM" id="SSF56601">
    <property type="entry name" value="beta-lactamase/transpeptidase-like"/>
    <property type="match status" value="1"/>
</dbReference>
<evidence type="ECO:0000256" key="1">
    <source>
        <dbReference type="SAM" id="MobiDB-lite"/>
    </source>
</evidence>
<accession>A0A4S8PC33</accession>
<organism evidence="3 4">
    <name type="scientific">Glycomyces paridis</name>
    <dbReference type="NCBI Taxonomy" id="2126555"/>
    <lineage>
        <taxon>Bacteria</taxon>
        <taxon>Bacillati</taxon>
        <taxon>Actinomycetota</taxon>
        <taxon>Actinomycetes</taxon>
        <taxon>Glycomycetales</taxon>
        <taxon>Glycomycetaceae</taxon>
        <taxon>Glycomyces</taxon>
    </lineage>
</organism>
<comment type="caution">
    <text evidence="3">The sequence shown here is derived from an EMBL/GenBank/DDBJ whole genome shotgun (WGS) entry which is preliminary data.</text>
</comment>
<keyword evidence="4" id="KW-1185">Reference proteome</keyword>
<reference evidence="3 4" key="1">
    <citation type="journal article" date="2018" name="Int. J. Syst. Evol. Microbiol.">
        <title>Glycomyces paridis sp. nov., isolated from the medicinal plant Paris polyphylla.</title>
        <authorList>
            <person name="Fang X.M."/>
            <person name="Bai J.L."/>
            <person name="Su J."/>
            <person name="Zhao L.L."/>
            <person name="Liu H.Y."/>
            <person name="Ma B.P."/>
            <person name="Zhang Y.Q."/>
            <person name="Yu L.Y."/>
        </authorList>
    </citation>
    <scope>NUCLEOTIDE SEQUENCE [LARGE SCALE GENOMIC DNA]</scope>
    <source>
        <strain evidence="3 4">CPCC 204357</strain>
    </source>
</reference>
<feature type="compositionally biased region" description="Polar residues" evidence="1">
    <location>
        <begin position="48"/>
        <end position="63"/>
    </location>
</feature>
<dbReference type="GO" id="GO:0046677">
    <property type="term" value="P:response to antibiotic"/>
    <property type="evidence" value="ECO:0007669"/>
    <property type="project" value="InterPro"/>
</dbReference>
<keyword evidence="3" id="KW-0378">Hydrolase</keyword>
<dbReference type="RefSeq" id="WP_136530909.1">
    <property type="nucleotide sequence ID" value="NZ_STGX01000013.1"/>
</dbReference>
<dbReference type="InterPro" id="IPR000871">
    <property type="entry name" value="Beta-lactam_class-A"/>
</dbReference>
<dbReference type="OrthoDB" id="3524371at2"/>
<keyword evidence="2" id="KW-0472">Membrane</keyword>
<name>A0A4S8PC33_9ACTN</name>
<gene>
    <name evidence="3" type="ORF">E9998_17105</name>
</gene>
<dbReference type="EMBL" id="STGX01000013">
    <property type="protein sequence ID" value="THV26712.1"/>
    <property type="molecule type" value="Genomic_DNA"/>
</dbReference>
<dbReference type="Proteomes" id="UP000305792">
    <property type="component" value="Unassembled WGS sequence"/>
</dbReference>
<dbReference type="Gene3D" id="3.40.710.10">
    <property type="entry name" value="DD-peptidase/beta-lactamase superfamily"/>
    <property type="match status" value="1"/>
</dbReference>
<evidence type="ECO:0000313" key="3">
    <source>
        <dbReference type="EMBL" id="THV26712.1"/>
    </source>
</evidence>
<feature type="transmembrane region" description="Helical" evidence="2">
    <location>
        <begin position="12"/>
        <end position="30"/>
    </location>
</feature>
<keyword evidence="2" id="KW-1133">Transmembrane helix</keyword>